<feature type="region of interest" description="Disordered" evidence="1">
    <location>
        <begin position="17"/>
        <end position="63"/>
    </location>
</feature>
<keyword evidence="3" id="KW-1185">Reference proteome</keyword>
<evidence type="ECO:0000313" key="3">
    <source>
        <dbReference type="Proteomes" id="UP000518266"/>
    </source>
</evidence>
<organism evidence="2 3">
    <name type="scientific">Dissostichus mawsoni</name>
    <name type="common">Antarctic cod</name>
    <dbReference type="NCBI Taxonomy" id="36200"/>
    <lineage>
        <taxon>Eukaryota</taxon>
        <taxon>Metazoa</taxon>
        <taxon>Chordata</taxon>
        <taxon>Craniata</taxon>
        <taxon>Vertebrata</taxon>
        <taxon>Euteleostomi</taxon>
        <taxon>Actinopterygii</taxon>
        <taxon>Neopterygii</taxon>
        <taxon>Teleostei</taxon>
        <taxon>Neoteleostei</taxon>
        <taxon>Acanthomorphata</taxon>
        <taxon>Eupercaria</taxon>
        <taxon>Perciformes</taxon>
        <taxon>Notothenioidei</taxon>
        <taxon>Nototheniidae</taxon>
        <taxon>Dissostichus</taxon>
    </lineage>
</organism>
<dbReference type="EMBL" id="JAAKFY010000026">
    <property type="protein sequence ID" value="KAF3833512.1"/>
    <property type="molecule type" value="Genomic_DNA"/>
</dbReference>
<evidence type="ECO:0000313" key="2">
    <source>
        <dbReference type="EMBL" id="KAF3833512.1"/>
    </source>
</evidence>
<protein>
    <submittedName>
        <fullName evidence="2">Uncharacterized protein</fullName>
    </submittedName>
</protein>
<comment type="caution">
    <text evidence="2">The sequence shown here is derived from an EMBL/GenBank/DDBJ whole genome shotgun (WGS) entry which is preliminary data.</text>
</comment>
<dbReference type="AlphaFoldDB" id="A0A7J5X957"/>
<dbReference type="Proteomes" id="UP000518266">
    <property type="component" value="Unassembled WGS sequence"/>
</dbReference>
<name>A0A7J5X957_DISMA</name>
<gene>
    <name evidence="2" type="ORF">F7725_024716</name>
</gene>
<sequence length="63" mass="7101">MKLSVFERWSHLIGHNHDASVAGNTPYRSRPMTPSPETARDLAESPSVRMRVHSAECFPPKAR</sequence>
<reference evidence="2 3" key="1">
    <citation type="submission" date="2020-03" db="EMBL/GenBank/DDBJ databases">
        <title>Dissostichus mawsoni Genome sequencing and assembly.</title>
        <authorList>
            <person name="Park H."/>
        </authorList>
    </citation>
    <scope>NUCLEOTIDE SEQUENCE [LARGE SCALE GENOMIC DNA]</scope>
    <source>
        <strain evidence="2">DM0001</strain>
        <tissue evidence="2">Muscle</tissue>
    </source>
</reference>
<proteinExistence type="predicted"/>
<accession>A0A7J5X957</accession>
<evidence type="ECO:0000256" key="1">
    <source>
        <dbReference type="SAM" id="MobiDB-lite"/>
    </source>
</evidence>